<evidence type="ECO:0000256" key="12">
    <source>
        <dbReference type="RuleBase" id="RU003748"/>
    </source>
</evidence>
<dbReference type="Pfam" id="PF00152">
    <property type="entry name" value="tRNA-synt_2"/>
    <property type="match status" value="1"/>
</dbReference>
<gene>
    <name evidence="15" type="ORF">JCGZ_26486</name>
</gene>
<dbReference type="InterPro" id="IPR004365">
    <property type="entry name" value="NA-bd_OB_tRNA"/>
</dbReference>
<dbReference type="InterPro" id="IPR012340">
    <property type="entry name" value="NA-bd_OB-fold"/>
</dbReference>
<dbReference type="InterPro" id="IPR034762">
    <property type="entry name" value="Lys-tRNA-ligase_II_bac/euk"/>
</dbReference>
<dbReference type="GO" id="GO:0004824">
    <property type="term" value="F:lysine-tRNA ligase activity"/>
    <property type="evidence" value="ECO:0007669"/>
    <property type="project" value="UniProtKB-EC"/>
</dbReference>
<accession>A0A067L4J5</accession>
<evidence type="ECO:0000259" key="14">
    <source>
        <dbReference type="PROSITE" id="PS50862"/>
    </source>
</evidence>
<reference evidence="15 16" key="1">
    <citation type="journal article" date="2014" name="PLoS ONE">
        <title>Global Analysis of Gene Expression Profiles in Physic Nut (Jatropha curcas L.) Seedlings Exposed to Salt Stress.</title>
        <authorList>
            <person name="Zhang L."/>
            <person name="Zhang C."/>
            <person name="Wu P."/>
            <person name="Chen Y."/>
            <person name="Li M."/>
            <person name="Jiang H."/>
            <person name="Wu G."/>
        </authorList>
    </citation>
    <scope>NUCLEOTIDE SEQUENCE [LARGE SCALE GENOMIC DNA]</scope>
    <source>
        <strain evidence="16">cv. GZQX0401</strain>
        <tissue evidence="15">Young leaves</tissue>
    </source>
</reference>
<dbReference type="EMBL" id="KK914270">
    <property type="protein sequence ID" value="KDP43386.1"/>
    <property type="molecule type" value="Genomic_DNA"/>
</dbReference>
<dbReference type="PRINTS" id="PR00982">
    <property type="entry name" value="TRNASYNTHLYS"/>
</dbReference>
<keyword evidence="6" id="KW-0547">Nucleotide-binding</keyword>
<keyword evidence="8" id="KW-0648">Protein biosynthesis</keyword>
<dbReference type="SUPFAM" id="SSF55681">
    <property type="entry name" value="Class II aaRS and biotin synthetases"/>
    <property type="match status" value="1"/>
</dbReference>
<dbReference type="InterPro" id="IPR004364">
    <property type="entry name" value="Aa-tRNA-synt_II"/>
</dbReference>
<dbReference type="SUPFAM" id="SSF50249">
    <property type="entry name" value="Nucleic acid-binding proteins"/>
    <property type="match status" value="1"/>
</dbReference>
<dbReference type="Gene3D" id="2.40.50.140">
    <property type="entry name" value="Nucleic acid-binding proteins"/>
    <property type="match status" value="1"/>
</dbReference>
<dbReference type="InterPro" id="IPR006195">
    <property type="entry name" value="aa-tRNA-synth_II"/>
</dbReference>
<dbReference type="OrthoDB" id="21243at2759"/>
<dbReference type="GO" id="GO:0006430">
    <property type="term" value="P:lysyl-tRNA aminoacylation"/>
    <property type="evidence" value="ECO:0007669"/>
    <property type="project" value="InterPro"/>
</dbReference>
<dbReference type="FunFam" id="3.30.930.10:FF:000051">
    <property type="entry name" value="Lysine--tRNA ligase"/>
    <property type="match status" value="1"/>
</dbReference>
<dbReference type="EC" id="6.1.1.6" evidence="3 12"/>
<evidence type="ECO:0000256" key="4">
    <source>
        <dbReference type="ARBA" id="ARBA00022490"/>
    </source>
</evidence>
<evidence type="ECO:0000313" key="15">
    <source>
        <dbReference type="EMBL" id="KDP43386.1"/>
    </source>
</evidence>
<dbReference type="GO" id="GO:0005524">
    <property type="term" value="F:ATP binding"/>
    <property type="evidence" value="ECO:0007669"/>
    <property type="project" value="UniProtKB-KW"/>
</dbReference>
<dbReference type="InterPro" id="IPR045864">
    <property type="entry name" value="aa-tRNA-synth_II/BPL/LPL"/>
</dbReference>
<keyword evidence="5" id="KW-0436">Ligase</keyword>
<dbReference type="NCBIfam" id="NF001756">
    <property type="entry name" value="PRK00484.1"/>
    <property type="match status" value="1"/>
</dbReference>
<evidence type="ECO:0000256" key="13">
    <source>
        <dbReference type="SAM" id="MobiDB-lite"/>
    </source>
</evidence>
<dbReference type="HAMAP" id="MF_00252">
    <property type="entry name" value="Lys_tRNA_synth_class2"/>
    <property type="match status" value="1"/>
</dbReference>
<dbReference type="CDD" id="cd00775">
    <property type="entry name" value="LysRS_core"/>
    <property type="match status" value="1"/>
</dbReference>
<evidence type="ECO:0000256" key="9">
    <source>
        <dbReference type="ARBA" id="ARBA00023146"/>
    </source>
</evidence>
<evidence type="ECO:0000313" key="16">
    <source>
        <dbReference type="Proteomes" id="UP000027138"/>
    </source>
</evidence>
<dbReference type="FunFam" id="2.40.50.140:FF:000050">
    <property type="entry name" value="Lysine--tRNA ligase"/>
    <property type="match status" value="1"/>
</dbReference>
<keyword evidence="16" id="KW-1185">Reference proteome</keyword>
<feature type="compositionally biased region" description="Basic and acidic residues" evidence="13">
    <location>
        <begin position="43"/>
        <end position="63"/>
    </location>
</feature>
<comment type="subcellular location">
    <subcellularLocation>
        <location evidence="1">Cytoplasm</location>
    </subcellularLocation>
</comment>
<dbReference type="GO" id="GO:0005829">
    <property type="term" value="C:cytosol"/>
    <property type="evidence" value="ECO:0007669"/>
    <property type="project" value="TreeGrafter"/>
</dbReference>
<proteinExistence type="inferred from homology"/>
<dbReference type="Proteomes" id="UP000027138">
    <property type="component" value="Unassembled WGS sequence"/>
</dbReference>
<dbReference type="GO" id="GO:0000049">
    <property type="term" value="F:tRNA binding"/>
    <property type="evidence" value="ECO:0007669"/>
    <property type="project" value="TreeGrafter"/>
</dbReference>
<dbReference type="PIRSF" id="PIRSF039101">
    <property type="entry name" value="LysRS2"/>
    <property type="match status" value="1"/>
</dbReference>
<dbReference type="CDD" id="cd04322">
    <property type="entry name" value="LysRS_N"/>
    <property type="match status" value="1"/>
</dbReference>
<comment type="catalytic activity">
    <reaction evidence="11 12">
        <text>tRNA(Lys) + L-lysine + ATP = L-lysyl-tRNA(Lys) + AMP + diphosphate</text>
        <dbReference type="Rhea" id="RHEA:20792"/>
        <dbReference type="Rhea" id="RHEA-COMP:9696"/>
        <dbReference type="Rhea" id="RHEA-COMP:9697"/>
        <dbReference type="ChEBI" id="CHEBI:30616"/>
        <dbReference type="ChEBI" id="CHEBI:32551"/>
        <dbReference type="ChEBI" id="CHEBI:33019"/>
        <dbReference type="ChEBI" id="CHEBI:78442"/>
        <dbReference type="ChEBI" id="CHEBI:78529"/>
        <dbReference type="ChEBI" id="CHEBI:456215"/>
        <dbReference type="EC" id="6.1.1.6"/>
    </reaction>
</comment>
<dbReference type="AlphaFoldDB" id="A0A067L4J5"/>
<evidence type="ECO:0000256" key="2">
    <source>
        <dbReference type="ARBA" id="ARBA00008226"/>
    </source>
</evidence>
<name>A0A067L4J5_JATCU</name>
<dbReference type="InterPro" id="IPR002313">
    <property type="entry name" value="Lys-tRNA-ligase_II"/>
</dbReference>
<keyword evidence="4" id="KW-0963">Cytoplasm</keyword>
<dbReference type="Gene3D" id="3.30.930.10">
    <property type="entry name" value="Bira Bifunctional Protein, Domain 2"/>
    <property type="match status" value="1"/>
</dbReference>
<feature type="compositionally biased region" description="Polar residues" evidence="13">
    <location>
        <begin position="16"/>
        <end position="35"/>
    </location>
</feature>
<dbReference type="InterPro" id="IPR018149">
    <property type="entry name" value="Lys-tRNA-synth_II_C"/>
</dbReference>
<protein>
    <recommendedName>
        <fullName evidence="3 12">Lysine--tRNA ligase</fullName>
        <ecNumber evidence="3 12">6.1.1.6</ecNumber>
    </recommendedName>
    <alternativeName>
        <fullName evidence="10 12">Lysyl-tRNA synthetase</fullName>
    </alternativeName>
</protein>
<keyword evidence="9" id="KW-0030">Aminoacyl-tRNA synthetase</keyword>
<dbReference type="Pfam" id="PF01336">
    <property type="entry name" value="tRNA_anti-codon"/>
    <property type="match status" value="1"/>
</dbReference>
<evidence type="ECO:0000256" key="3">
    <source>
        <dbReference type="ARBA" id="ARBA00013166"/>
    </source>
</evidence>
<dbReference type="PANTHER" id="PTHR42918:SF9">
    <property type="entry name" value="LYSINE--TRNA LIGASE"/>
    <property type="match status" value="1"/>
</dbReference>
<evidence type="ECO:0000256" key="5">
    <source>
        <dbReference type="ARBA" id="ARBA00022598"/>
    </source>
</evidence>
<sequence length="618" mass="70521">MESSVDEATKAVSNLAMDSQLSASEAESPAETMSKNARKKELKNKQREEERRRKEEEKAKQAAERASAQSQKSATSEAALDDMDPTQYFENRLKYLASQKDNGINPYPHKFFVSKSIAKYIEEYGGIIDGKHSEDVTESLAGRIMKKRSSSSKLFFYDLHGGDFKIQVVADASKSDMDEAQFATFHAHVKRGDIVGVTGFPGKTRRGELSIFPKSFIVLSHCLHMMPREKPGADNANKTDIWLPGSTRNPETYILKDQETRYRQRYLDLMLNPEVRQIFKTRSKIIQYVRHFLDDLQFLEVETPMMNMIAGGAAARPFVTHHNELNMTLYMRIAPELYLKELVVGGIDRVYEIGKQFRNEGIDLTHNPEFTTCEFYMAFADYNDLMELTESLLSGMVKELTGGYKIKYHANGLDQDPVEIDFTPPFRRIDMIEELEKMANLNIPKDDLSSDETNRYLVAACERFEVKCPPPQTTARLLDKLVGHFLEETCVNPTFIINHPEIMSPLAKWHRSKPGLTERFELFVNKHELCNAYTELNDPVVQRERFTSQLKDRQSGDDEAMDYDETFCTALEYGLPPTGGWGMGIDRLAMLLTDSQNIKEVLLFPAMKPQDEPPVKAT</sequence>
<dbReference type="PANTHER" id="PTHR42918">
    <property type="entry name" value="LYSYL-TRNA SYNTHETASE"/>
    <property type="match status" value="1"/>
</dbReference>
<evidence type="ECO:0000256" key="6">
    <source>
        <dbReference type="ARBA" id="ARBA00022741"/>
    </source>
</evidence>
<organism evidence="15 16">
    <name type="scientific">Jatropha curcas</name>
    <name type="common">Barbados nut</name>
    <dbReference type="NCBI Taxonomy" id="180498"/>
    <lineage>
        <taxon>Eukaryota</taxon>
        <taxon>Viridiplantae</taxon>
        <taxon>Streptophyta</taxon>
        <taxon>Embryophyta</taxon>
        <taxon>Tracheophyta</taxon>
        <taxon>Spermatophyta</taxon>
        <taxon>Magnoliopsida</taxon>
        <taxon>eudicotyledons</taxon>
        <taxon>Gunneridae</taxon>
        <taxon>Pentapetalae</taxon>
        <taxon>rosids</taxon>
        <taxon>fabids</taxon>
        <taxon>Malpighiales</taxon>
        <taxon>Euphorbiaceae</taxon>
        <taxon>Crotonoideae</taxon>
        <taxon>Jatropheae</taxon>
        <taxon>Jatropha</taxon>
    </lineage>
</organism>
<dbReference type="InterPro" id="IPR044136">
    <property type="entry name" value="Lys-tRNA-ligase_II_N"/>
</dbReference>
<feature type="region of interest" description="Disordered" evidence="13">
    <location>
        <begin position="1"/>
        <end position="83"/>
    </location>
</feature>
<evidence type="ECO:0000256" key="1">
    <source>
        <dbReference type="ARBA" id="ARBA00004496"/>
    </source>
</evidence>
<dbReference type="NCBIfam" id="TIGR00499">
    <property type="entry name" value="lysS_bact"/>
    <property type="match status" value="1"/>
</dbReference>
<evidence type="ECO:0000256" key="11">
    <source>
        <dbReference type="ARBA" id="ARBA00048573"/>
    </source>
</evidence>
<dbReference type="STRING" id="180498.A0A067L4J5"/>
<evidence type="ECO:0000256" key="10">
    <source>
        <dbReference type="ARBA" id="ARBA00030563"/>
    </source>
</evidence>
<dbReference type="PROSITE" id="PS50862">
    <property type="entry name" value="AA_TRNA_LIGASE_II"/>
    <property type="match status" value="1"/>
</dbReference>
<evidence type="ECO:0000256" key="8">
    <source>
        <dbReference type="ARBA" id="ARBA00022917"/>
    </source>
</evidence>
<evidence type="ECO:0000256" key="7">
    <source>
        <dbReference type="ARBA" id="ARBA00022840"/>
    </source>
</evidence>
<comment type="similarity">
    <text evidence="2">Belongs to the class-II aminoacyl-tRNA synthetase family.</text>
</comment>
<keyword evidence="7" id="KW-0067">ATP-binding</keyword>
<feature type="domain" description="Aminoacyl-transfer RNA synthetases class-II family profile" evidence="14">
    <location>
        <begin position="279"/>
        <end position="609"/>
    </location>
</feature>
<feature type="compositionally biased region" description="Low complexity" evidence="13">
    <location>
        <begin position="64"/>
        <end position="74"/>
    </location>
</feature>